<feature type="coiled-coil region" evidence="1">
    <location>
        <begin position="81"/>
        <end position="133"/>
    </location>
</feature>
<dbReference type="EMBL" id="JAPFRF010000002">
    <property type="protein sequence ID" value="KAJ7342017.1"/>
    <property type="molecule type" value="Genomic_DNA"/>
</dbReference>
<evidence type="ECO:0000256" key="1">
    <source>
        <dbReference type="SAM" id="Coils"/>
    </source>
</evidence>
<dbReference type="AlphaFoldDB" id="A0A9Q0Y4T8"/>
<reference evidence="3" key="1">
    <citation type="journal article" date="2023" name="DNA Res.">
        <title>Chromosome-level genome assembly of Phrynocephalus forsythii using third-generation DNA sequencing and Hi-C analysis.</title>
        <authorList>
            <person name="Qi Y."/>
            <person name="Zhao W."/>
            <person name="Zhao Y."/>
            <person name="Niu C."/>
            <person name="Cao S."/>
            <person name="Zhang Y."/>
        </authorList>
    </citation>
    <scope>NUCLEOTIDE SEQUENCE</scope>
    <source>
        <tissue evidence="3">Muscle</tissue>
    </source>
</reference>
<dbReference type="Proteomes" id="UP001142489">
    <property type="component" value="Unassembled WGS sequence"/>
</dbReference>
<protein>
    <submittedName>
        <fullName evidence="3">Uncharacterized protein</fullName>
    </submittedName>
</protein>
<organism evidence="3 4">
    <name type="scientific">Phrynocephalus forsythii</name>
    <dbReference type="NCBI Taxonomy" id="171643"/>
    <lineage>
        <taxon>Eukaryota</taxon>
        <taxon>Metazoa</taxon>
        <taxon>Chordata</taxon>
        <taxon>Craniata</taxon>
        <taxon>Vertebrata</taxon>
        <taxon>Euteleostomi</taxon>
        <taxon>Lepidosauria</taxon>
        <taxon>Squamata</taxon>
        <taxon>Bifurcata</taxon>
        <taxon>Unidentata</taxon>
        <taxon>Episquamata</taxon>
        <taxon>Toxicofera</taxon>
        <taxon>Iguania</taxon>
        <taxon>Acrodonta</taxon>
        <taxon>Agamidae</taxon>
        <taxon>Agaminae</taxon>
        <taxon>Phrynocephalus</taxon>
    </lineage>
</organism>
<sequence>MGKPRKPCKKDKPVPITSTKGGDSSDAGSSAESSEPESAAGKKSVKGRRKHISSKDDDLKELLKQLRNDIQTDMRITIAPIKEALAELKVSMKQIETTANEAFELAQQQQIRNDALEKEITFLKQRIVENENRDRQNNLRLRHFKEGEQGADLKGIILKWLQSFCLDMNLQMNHIEGCHRTGPNQGNLGQRDILVRFAFYTTKMDVYRALNKVQNLNYEGEEVEIYQDLGIRNKTEKKELERLHSGPP</sequence>
<evidence type="ECO:0000313" key="4">
    <source>
        <dbReference type="Proteomes" id="UP001142489"/>
    </source>
</evidence>
<evidence type="ECO:0000256" key="2">
    <source>
        <dbReference type="SAM" id="MobiDB-lite"/>
    </source>
</evidence>
<keyword evidence="1" id="KW-0175">Coiled coil</keyword>
<keyword evidence="4" id="KW-1185">Reference proteome</keyword>
<dbReference type="OrthoDB" id="9054620at2759"/>
<dbReference type="Gene3D" id="3.30.70.1820">
    <property type="entry name" value="L1 transposable element, RRM domain"/>
    <property type="match status" value="1"/>
</dbReference>
<dbReference type="InterPro" id="IPR004244">
    <property type="entry name" value="Transposase_22"/>
</dbReference>
<feature type="compositionally biased region" description="Basic residues" evidence="2">
    <location>
        <begin position="43"/>
        <end position="52"/>
    </location>
</feature>
<accession>A0A9Q0Y4T8</accession>
<dbReference type="PANTHER" id="PTHR11505">
    <property type="entry name" value="L1 TRANSPOSABLE ELEMENT-RELATED"/>
    <property type="match status" value="1"/>
</dbReference>
<comment type="caution">
    <text evidence="3">The sequence shown here is derived from an EMBL/GenBank/DDBJ whole genome shotgun (WGS) entry which is preliminary data.</text>
</comment>
<evidence type="ECO:0000313" key="3">
    <source>
        <dbReference type="EMBL" id="KAJ7342017.1"/>
    </source>
</evidence>
<feature type="compositionally biased region" description="Low complexity" evidence="2">
    <location>
        <begin position="17"/>
        <end position="42"/>
    </location>
</feature>
<name>A0A9Q0Y4T8_9SAUR</name>
<proteinExistence type="predicted"/>
<gene>
    <name evidence="3" type="ORF">JRQ81_008394</name>
</gene>
<feature type="region of interest" description="Disordered" evidence="2">
    <location>
        <begin position="1"/>
        <end position="56"/>
    </location>
</feature>